<dbReference type="GeneID" id="26900391"/>
<dbReference type="RefSeq" id="XP_015664164.1">
    <property type="nucleotide sequence ID" value="XM_015796156.1"/>
</dbReference>
<dbReference type="InterPro" id="IPR011545">
    <property type="entry name" value="DEAD/DEAH_box_helicase_dom"/>
</dbReference>
<comment type="caution">
    <text evidence="6">The sequence shown here is derived from an EMBL/GenBank/DDBJ whole genome shotgun (WGS) entry which is preliminary data.</text>
</comment>
<gene>
    <name evidence="6" type="ORF">ABB37_00093</name>
</gene>
<name>A0A0N0DZV6_LEPPY</name>
<evidence type="ECO:0000313" key="7">
    <source>
        <dbReference type="Proteomes" id="UP000037923"/>
    </source>
</evidence>
<feature type="domain" description="Helicase C-terminal" evidence="5">
    <location>
        <begin position="654"/>
        <end position="825"/>
    </location>
</feature>
<feature type="compositionally biased region" description="Polar residues" evidence="3">
    <location>
        <begin position="1217"/>
        <end position="1234"/>
    </location>
</feature>
<dbReference type="InterPro" id="IPR014001">
    <property type="entry name" value="Helicase_ATP-bd"/>
</dbReference>
<dbReference type="PANTHER" id="PTHR14074:SF16">
    <property type="entry name" value="ANTIVIRAL INNATE IMMUNE RESPONSE RECEPTOR RIG-I"/>
    <property type="match status" value="1"/>
</dbReference>
<accession>A0A0N0DZV6</accession>
<feature type="region of interest" description="Disordered" evidence="3">
    <location>
        <begin position="264"/>
        <end position="296"/>
    </location>
</feature>
<keyword evidence="2" id="KW-0067">ATP-binding</keyword>
<reference evidence="6 7" key="1">
    <citation type="submission" date="2015-07" db="EMBL/GenBank/DDBJ databases">
        <title>High-quality genome of monoxenous trypanosomatid Leptomonas pyrrhocoris.</title>
        <authorList>
            <person name="Flegontov P."/>
            <person name="Butenko A."/>
            <person name="Firsov S."/>
            <person name="Vlcek C."/>
            <person name="Logacheva M.D."/>
            <person name="Field M."/>
            <person name="Filatov D."/>
            <person name="Flegontova O."/>
            <person name="Gerasimov E."/>
            <person name="Jackson A.P."/>
            <person name="Kelly S."/>
            <person name="Opperdoes F."/>
            <person name="O'Reilly A."/>
            <person name="Votypka J."/>
            <person name="Yurchenko V."/>
            <person name="Lukes J."/>
        </authorList>
    </citation>
    <scope>NUCLEOTIDE SEQUENCE [LARGE SCALE GENOMIC DNA]</scope>
    <source>
        <strain evidence="6">H10</strain>
    </source>
</reference>
<keyword evidence="6" id="KW-0347">Helicase</keyword>
<dbReference type="SMART" id="SM00490">
    <property type="entry name" value="HELICc"/>
    <property type="match status" value="1"/>
</dbReference>
<dbReference type="SMART" id="SM00487">
    <property type="entry name" value="DEXDc"/>
    <property type="match status" value="1"/>
</dbReference>
<dbReference type="OrthoDB" id="251687at2759"/>
<feature type="domain" description="Helicase ATP-binding" evidence="4">
    <location>
        <begin position="80"/>
        <end position="344"/>
    </location>
</feature>
<protein>
    <submittedName>
        <fullName evidence="6">Putative ATP-dependent DEAD/H RNA helicase</fullName>
    </submittedName>
</protein>
<dbReference type="PANTHER" id="PTHR14074">
    <property type="entry name" value="HELICASE WITH DEATH DOMAIN-RELATED"/>
    <property type="match status" value="1"/>
</dbReference>
<dbReference type="GO" id="GO:0005737">
    <property type="term" value="C:cytoplasm"/>
    <property type="evidence" value="ECO:0007669"/>
    <property type="project" value="TreeGrafter"/>
</dbReference>
<dbReference type="InterPro" id="IPR051363">
    <property type="entry name" value="RLR_Helicase"/>
</dbReference>
<dbReference type="PROSITE" id="PS51192">
    <property type="entry name" value="HELICASE_ATP_BIND_1"/>
    <property type="match status" value="1"/>
</dbReference>
<feature type="region of interest" description="Disordered" evidence="3">
    <location>
        <begin position="1193"/>
        <end position="1234"/>
    </location>
</feature>
<dbReference type="SUPFAM" id="SSF52540">
    <property type="entry name" value="P-loop containing nucleoside triphosphate hydrolases"/>
    <property type="match status" value="1"/>
</dbReference>
<keyword evidence="7" id="KW-1185">Reference proteome</keyword>
<dbReference type="Pfam" id="PF00270">
    <property type="entry name" value="DEAD"/>
    <property type="match status" value="1"/>
</dbReference>
<feature type="region of interest" description="Disordered" evidence="3">
    <location>
        <begin position="577"/>
        <end position="596"/>
    </location>
</feature>
<proteinExistence type="predicted"/>
<dbReference type="GO" id="GO:0003676">
    <property type="term" value="F:nucleic acid binding"/>
    <property type="evidence" value="ECO:0007669"/>
    <property type="project" value="InterPro"/>
</dbReference>
<dbReference type="PROSITE" id="PS51194">
    <property type="entry name" value="HELICASE_CTER"/>
    <property type="match status" value="1"/>
</dbReference>
<evidence type="ECO:0000256" key="2">
    <source>
        <dbReference type="ARBA" id="ARBA00022840"/>
    </source>
</evidence>
<feature type="compositionally biased region" description="Low complexity" evidence="3">
    <location>
        <begin position="585"/>
        <end position="596"/>
    </location>
</feature>
<feature type="compositionally biased region" description="Low complexity" evidence="3">
    <location>
        <begin position="280"/>
        <end position="291"/>
    </location>
</feature>
<evidence type="ECO:0000313" key="6">
    <source>
        <dbReference type="EMBL" id="KPA85725.1"/>
    </source>
</evidence>
<dbReference type="VEuPathDB" id="TriTrypDB:LpyrH10_01_0930"/>
<feature type="compositionally biased region" description="Basic and acidic residues" evidence="3">
    <location>
        <begin position="264"/>
        <end position="274"/>
    </location>
</feature>
<keyword evidence="6" id="KW-0378">Hydrolase</keyword>
<organism evidence="6 7">
    <name type="scientific">Leptomonas pyrrhocoris</name>
    <name type="common">Firebug parasite</name>
    <dbReference type="NCBI Taxonomy" id="157538"/>
    <lineage>
        <taxon>Eukaryota</taxon>
        <taxon>Discoba</taxon>
        <taxon>Euglenozoa</taxon>
        <taxon>Kinetoplastea</taxon>
        <taxon>Metakinetoplastina</taxon>
        <taxon>Trypanosomatida</taxon>
        <taxon>Trypanosomatidae</taxon>
        <taxon>Leishmaniinae</taxon>
        <taxon>Leptomonas</taxon>
    </lineage>
</organism>
<dbReference type="Proteomes" id="UP000037923">
    <property type="component" value="Unassembled WGS sequence"/>
</dbReference>
<dbReference type="Pfam" id="PF00271">
    <property type="entry name" value="Helicase_C"/>
    <property type="match status" value="1"/>
</dbReference>
<dbReference type="InterPro" id="IPR027417">
    <property type="entry name" value="P-loop_NTPase"/>
</dbReference>
<dbReference type="InterPro" id="IPR001650">
    <property type="entry name" value="Helicase_C-like"/>
</dbReference>
<evidence type="ECO:0000259" key="5">
    <source>
        <dbReference type="PROSITE" id="PS51194"/>
    </source>
</evidence>
<sequence length="1330" mass="144759">MTHFASGEWNFHQYTNDGAADAASVALPGTVAPNTVRCPAPRQSLDCEGAQNEVLNRVSNEHAQQLRCIYAKLYPYQRELFRVSALQDSLVYLQTGGGKTWVAAALISLHLAMHPTSRVFFLVRTVALAAQQAKVLERLTGVTVACVAGGAKEFRTVEAFCQAPRCRVAVIIDTRFFEWLSAAPTLVTEQLASLVLLDEAHHAQGGAYQRICEQLHTLRDGKARQVTVESMCHLDDATLRERLHIVGLRSAAATVLASRLQRAHEQERRVRERQLCTGGPPNSRPSHSSNPDGVGEQVESPVLELLLSCYPRDMPLPQLVGLSASPVVHFQKKERELVMLLLTLQCRLVGVVEEVADLKLHRPNPAITALSYLPLYEERVLQTALRRVLSHVFRRMEALVPENGARKKMEILRTTSVASPGFEACCNQFLTDVAMTEKFKKTLRFPPGSVLEKEVRTYLAAQTTGQHESTAHNGSGSAVPLPLLSSEEEIKMCADFILFGLQFIKAASKALIALQDESYEAMMRSFTQDFSHEEVERIRVGCGPITAIVLRPVILSVFQLMGSLRHQHPLALAEHSNETLSTQDTRSSYAGTTSASATTPVSTLSFSHAVSMGDALQAGRTLLPYGLRSRSTRVQVLMRVFTELAMVAVAMTHAPDDVLEHNLRVLVFVETRDAAASLMRIFSEYCPFAYKVLLPEVLLGQKNGKRVSDNYMTRAAQTALLEKFRCGETRLVFATTVAEEGIDVPDCHVVLYCHRHTELRNIVQSCGRLRMKNTLFLTLSNLLNGHPRLGFIMSAIHHTGKMLQRMSSRCRADAWCLENDELLLGGSVNDNANGTQSCGSSGFFPVTLPVNPNEASRLTTQDSTLLARQRSILLDLQRAHRTEVFCIHSRDLMGEVVSFVQVTVMMSVSAGGGGHDTPVSSLSAGLGRPQSRWDHISGTASGGLIKAAQKAFVEFCKDAQQKGYLTTEGKIPLLARAGGGGGGGAAAGVGSSSSAAASPFTGVVASWDAGLAALRVQRSYAKTATPSVVFLGRFLCLCSRKTWPPSVLEYFFKGRAGVMAMYNDDLWTSRIEPQTVLREELRAVDAPPARFHLPKIGNAALSEARRCGAGLSSAAAESDSVSEVGSYTFSNAYSSTTPTNSQDSRNWYRAVHQRLNENPAGEPSTRDAEFAEVEFLLPMSVVDAVQGYALPHSPRASQSPLSDADAFAGAQDARCSDGSSNISQQHSPVASPASSCSWRASAIGATERTFSTGAGCGVTECDVELRTTDKTGKEKSTPMRRVCIRYQGAHASKIISVEGLRWLGVTVVYGVDEDEMKGLLSTCRQVGTLE</sequence>
<evidence type="ECO:0000256" key="1">
    <source>
        <dbReference type="ARBA" id="ARBA00022741"/>
    </source>
</evidence>
<evidence type="ECO:0000256" key="3">
    <source>
        <dbReference type="SAM" id="MobiDB-lite"/>
    </source>
</evidence>
<dbReference type="EMBL" id="LGTL01000001">
    <property type="protein sequence ID" value="KPA85725.1"/>
    <property type="molecule type" value="Genomic_DNA"/>
</dbReference>
<dbReference type="GO" id="GO:0004386">
    <property type="term" value="F:helicase activity"/>
    <property type="evidence" value="ECO:0007669"/>
    <property type="project" value="UniProtKB-KW"/>
</dbReference>
<dbReference type="GO" id="GO:0005524">
    <property type="term" value="F:ATP binding"/>
    <property type="evidence" value="ECO:0007669"/>
    <property type="project" value="UniProtKB-KW"/>
</dbReference>
<keyword evidence="1" id="KW-0547">Nucleotide-binding</keyword>
<dbReference type="Gene3D" id="3.40.50.300">
    <property type="entry name" value="P-loop containing nucleotide triphosphate hydrolases"/>
    <property type="match status" value="2"/>
</dbReference>
<evidence type="ECO:0000259" key="4">
    <source>
        <dbReference type="PROSITE" id="PS51192"/>
    </source>
</evidence>